<proteinExistence type="predicted"/>
<sequence>MWLLHDYLHIPNQQGKENEAKDSKCDAEYRLPRISTGLKALSKCTEEAKMTNANYLDKNLFDETTWDAKACLKIPKSNGGLSSSSTGQAEYKKSVLQLPLCLQALCQQVSLRSTDNKYQRAPTIWRKNKKIYI</sequence>
<protein>
    <submittedName>
        <fullName evidence="1">Transcriptional regulator</fullName>
    </submittedName>
</protein>
<evidence type="ECO:0000313" key="2">
    <source>
        <dbReference type="Proteomes" id="UP000325081"/>
    </source>
</evidence>
<gene>
    <name evidence="1" type="ORF">STAS_20181</name>
</gene>
<keyword evidence="2" id="KW-1185">Reference proteome</keyword>
<accession>A0A5A7QHK2</accession>
<comment type="caution">
    <text evidence="1">The sequence shown here is derived from an EMBL/GenBank/DDBJ whole genome shotgun (WGS) entry which is preliminary data.</text>
</comment>
<name>A0A5A7QHK2_STRAF</name>
<evidence type="ECO:0000313" key="1">
    <source>
        <dbReference type="EMBL" id="GER43341.1"/>
    </source>
</evidence>
<organism evidence="1 2">
    <name type="scientific">Striga asiatica</name>
    <name type="common">Asiatic witchweed</name>
    <name type="synonym">Buchnera asiatica</name>
    <dbReference type="NCBI Taxonomy" id="4170"/>
    <lineage>
        <taxon>Eukaryota</taxon>
        <taxon>Viridiplantae</taxon>
        <taxon>Streptophyta</taxon>
        <taxon>Embryophyta</taxon>
        <taxon>Tracheophyta</taxon>
        <taxon>Spermatophyta</taxon>
        <taxon>Magnoliopsida</taxon>
        <taxon>eudicotyledons</taxon>
        <taxon>Gunneridae</taxon>
        <taxon>Pentapetalae</taxon>
        <taxon>asterids</taxon>
        <taxon>lamiids</taxon>
        <taxon>Lamiales</taxon>
        <taxon>Orobanchaceae</taxon>
        <taxon>Buchnereae</taxon>
        <taxon>Striga</taxon>
    </lineage>
</organism>
<dbReference type="EMBL" id="BKCP01006593">
    <property type="protein sequence ID" value="GER43341.1"/>
    <property type="molecule type" value="Genomic_DNA"/>
</dbReference>
<dbReference type="Proteomes" id="UP000325081">
    <property type="component" value="Unassembled WGS sequence"/>
</dbReference>
<reference evidence="2" key="1">
    <citation type="journal article" date="2019" name="Curr. Biol.">
        <title>Genome Sequence of Striga asiatica Provides Insight into the Evolution of Plant Parasitism.</title>
        <authorList>
            <person name="Yoshida S."/>
            <person name="Kim S."/>
            <person name="Wafula E.K."/>
            <person name="Tanskanen J."/>
            <person name="Kim Y.M."/>
            <person name="Honaas L."/>
            <person name="Yang Z."/>
            <person name="Spallek T."/>
            <person name="Conn C.E."/>
            <person name="Ichihashi Y."/>
            <person name="Cheong K."/>
            <person name="Cui S."/>
            <person name="Der J.P."/>
            <person name="Gundlach H."/>
            <person name="Jiao Y."/>
            <person name="Hori C."/>
            <person name="Ishida J.K."/>
            <person name="Kasahara H."/>
            <person name="Kiba T."/>
            <person name="Kim M.S."/>
            <person name="Koo N."/>
            <person name="Laohavisit A."/>
            <person name="Lee Y.H."/>
            <person name="Lumba S."/>
            <person name="McCourt P."/>
            <person name="Mortimer J.C."/>
            <person name="Mutuku J.M."/>
            <person name="Nomura T."/>
            <person name="Sasaki-Sekimoto Y."/>
            <person name="Seto Y."/>
            <person name="Wang Y."/>
            <person name="Wakatake T."/>
            <person name="Sakakibara H."/>
            <person name="Demura T."/>
            <person name="Yamaguchi S."/>
            <person name="Yoneyama K."/>
            <person name="Manabe R.I."/>
            <person name="Nelson D.C."/>
            <person name="Schulman A.H."/>
            <person name="Timko M.P."/>
            <person name="dePamphilis C.W."/>
            <person name="Choi D."/>
            <person name="Shirasu K."/>
        </authorList>
    </citation>
    <scope>NUCLEOTIDE SEQUENCE [LARGE SCALE GENOMIC DNA]</scope>
    <source>
        <strain evidence="2">cv. UVA1</strain>
    </source>
</reference>
<dbReference type="AlphaFoldDB" id="A0A5A7QHK2"/>